<dbReference type="AlphaFoldDB" id="A8N5Z3"/>
<dbReference type="STRING" id="240176.A8N5Z3"/>
<feature type="compositionally biased region" description="Polar residues" evidence="3">
    <location>
        <begin position="189"/>
        <end position="199"/>
    </location>
</feature>
<dbReference type="OMA" id="KRAKPYD"/>
<feature type="compositionally biased region" description="Polar residues" evidence="3">
    <location>
        <begin position="539"/>
        <end position="555"/>
    </location>
</feature>
<dbReference type="VEuPathDB" id="FungiDB:CC1G_01924"/>
<evidence type="ECO:0000313" key="7">
    <source>
        <dbReference type="Proteomes" id="UP000001861"/>
    </source>
</evidence>
<feature type="compositionally biased region" description="Basic and acidic residues" evidence="3">
    <location>
        <begin position="1120"/>
        <end position="1130"/>
    </location>
</feature>
<dbReference type="Pfam" id="PF12796">
    <property type="entry name" value="Ank_2"/>
    <property type="match status" value="1"/>
</dbReference>
<feature type="region of interest" description="Disordered" evidence="3">
    <location>
        <begin position="1100"/>
        <end position="1171"/>
    </location>
</feature>
<dbReference type="SMART" id="SM00429">
    <property type="entry name" value="IPT"/>
    <property type="match status" value="1"/>
</dbReference>
<feature type="compositionally biased region" description="Low complexity" evidence="3">
    <location>
        <begin position="43"/>
        <end position="52"/>
    </location>
</feature>
<dbReference type="Pfam" id="PF25603">
    <property type="entry name" value="SPT23_MGA2_DBD"/>
    <property type="match status" value="1"/>
</dbReference>
<dbReference type="Proteomes" id="UP000001861">
    <property type="component" value="Unassembled WGS sequence"/>
</dbReference>
<evidence type="ECO:0000313" key="6">
    <source>
        <dbReference type="EMBL" id="EAU91435.2"/>
    </source>
</evidence>
<dbReference type="EMBL" id="AACS02000003">
    <property type="protein sequence ID" value="EAU91435.2"/>
    <property type="molecule type" value="Genomic_DNA"/>
</dbReference>
<keyword evidence="4" id="KW-0472">Membrane</keyword>
<feature type="compositionally biased region" description="Basic and acidic residues" evidence="3">
    <location>
        <begin position="326"/>
        <end position="345"/>
    </location>
</feature>
<feature type="region of interest" description="Disordered" evidence="3">
    <location>
        <begin position="444"/>
        <end position="561"/>
    </location>
</feature>
<dbReference type="GeneID" id="6006727"/>
<sequence>MAVCTAHAVAKYSHGTQRSFFHQASRQSTSSIALSFPYFMSSSPSATVSSPRSPSPRTPEAYDYPDAVAIESDVGLSSSWYMTMAAKAQAQQLWGVDNSFYHTQNKGEDNDMLQLDELIEQDAYDDSPSPFFASSSAHPSPPTHARETLTHHAHPSPLQAEIRPNPMIPASHSGPISITKPIPPPSSIQRNPDLSSRSQRVVYPPKESCYNLPIMFPSIPEGGTKSRVETQIRVTLELADPSSSSDPFKYDRVGNWKWIRLPPGTATKKRTRKQGKIDPDPEDVLQLAVSVTCASPPHNRVLSCSSCQVREAKRVAKKLAARVRPAKSESESDGEGGRIPRKHHEDTTNIIQFNCAEIIDFEGGTTVLPLRITCYCRHHREKVGFNVHFTLTDHTGRLVGSGMSRPIMITDDHKTTGANAQRNAELAASLSGLQRSEWSQERLRAQMPVIDTRAPSKRKKDSISSMSGKPRPKPYDAANKSKKTSREGSVASIPSPSVTYSSLPTRSPTPSVLQNLANAEVPSAFSQPPPLQPSAQSSETSSPDTLATPLDNNSDVFIPELPQSPQVSQDLLQAMSQHAQQQQTQPPISMPINIPSMMIPPQAHSMPFLLFDTNQSSQSVQLQLPTIHRLIPNMGPTHGGIEVTILGANFHSSLQLNCVFGDSAASSTQRWSENTLVCMLPPRAAPGVVAVWFEGFPKVDDHLASPPSLFTYSDESDRALMELALQVVGLKMTGKIEDAKNVAMRIVGTAGSENSGSQSNTSAMQLASTFASTGDFGSTLLRPNETSNLEKKILDLLALLDTPLDDIAASSLPISQVLSIPSKTGQTLLHLATFLQFPALVRWLIDHDIDIDARDRNGYTALHFAALVNSSECAKILVEAGADQEIVNSLGKIPREIAPEDFFDVISITISEDDRCDSEDEEADWGDGEEDAVEELRSVSLRRRASTRALRRSAPTSSRATPHDISRAVTPPLPPPTHTSADDSKSDVKKPLEKPRLDEKQAASFVEKMIQRTLAQLPAQGLFPQLPHLPDLPNMPWAALPQIPMVFPVFVPTTGWPSFLGGESASEDSDKGEGDRKVGTSAMRAAHDWWEKWVAMAAAATAKQQQHEELPPPVYTARPSEGETTQKRSEAVASAVEETVTHVRQRPSAAEVVPTPPTSVVEEPSVSSGQESESIGYRPIVKRKPKGYKKNDRMLMWFWLPILFLSMVWALHTGARFAFQTIKTVSNKSTMSH</sequence>
<dbReference type="HOGENOM" id="CLU_003912_0_0_1"/>
<evidence type="ECO:0000256" key="2">
    <source>
        <dbReference type="PROSITE-ProRule" id="PRU00023"/>
    </source>
</evidence>
<organism evidence="6 7">
    <name type="scientific">Coprinopsis cinerea (strain Okayama-7 / 130 / ATCC MYA-4618 / FGSC 9003)</name>
    <name type="common">Inky cap fungus</name>
    <name type="synonym">Hormographiella aspergillata</name>
    <dbReference type="NCBI Taxonomy" id="240176"/>
    <lineage>
        <taxon>Eukaryota</taxon>
        <taxon>Fungi</taxon>
        <taxon>Dikarya</taxon>
        <taxon>Basidiomycota</taxon>
        <taxon>Agaricomycotina</taxon>
        <taxon>Agaricomycetes</taxon>
        <taxon>Agaricomycetidae</taxon>
        <taxon>Agaricales</taxon>
        <taxon>Agaricineae</taxon>
        <taxon>Psathyrellaceae</taxon>
        <taxon>Coprinopsis</taxon>
    </lineage>
</organism>
<protein>
    <recommendedName>
        <fullName evidence="5">IPT/TIG domain-containing protein</fullName>
    </recommendedName>
</protein>
<dbReference type="InterPro" id="IPR013783">
    <property type="entry name" value="Ig-like_fold"/>
</dbReference>
<dbReference type="SUPFAM" id="SSF48403">
    <property type="entry name" value="Ankyrin repeat"/>
    <property type="match status" value="1"/>
</dbReference>
<dbReference type="GO" id="GO:0003712">
    <property type="term" value="F:transcription coregulator activity"/>
    <property type="evidence" value="ECO:0007669"/>
    <property type="project" value="TreeGrafter"/>
</dbReference>
<feature type="region of interest" description="Disordered" evidence="3">
    <location>
        <begin position="43"/>
        <end position="62"/>
    </location>
</feature>
<keyword evidence="7" id="KW-1185">Reference proteome</keyword>
<dbReference type="Pfam" id="PF01833">
    <property type="entry name" value="TIG"/>
    <property type="match status" value="1"/>
</dbReference>
<dbReference type="OrthoDB" id="71307at2759"/>
<dbReference type="KEGG" id="cci:CC1G_01924"/>
<feature type="region of interest" description="Disordered" evidence="3">
    <location>
        <begin position="913"/>
        <end position="932"/>
    </location>
</feature>
<dbReference type="SMART" id="SM00248">
    <property type="entry name" value="ANK"/>
    <property type="match status" value="2"/>
</dbReference>
<feature type="repeat" description="ANK" evidence="2">
    <location>
        <begin position="857"/>
        <end position="889"/>
    </location>
</feature>
<feature type="transmembrane region" description="Helical" evidence="4">
    <location>
        <begin position="1196"/>
        <end position="1219"/>
    </location>
</feature>
<dbReference type="InterPro" id="IPR036770">
    <property type="entry name" value="Ankyrin_rpt-contain_sf"/>
</dbReference>
<feature type="region of interest" description="Disordered" evidence="3">
    <location>
        <begin position="124"/>
        <end position="199"/>
    </location>
</feature>
<dbReference type="PROSITE" id="PS50088">
    <property type="entry name" value="ANK_REPEAT"/>
    <property type="match status" value="2"/>
</dbReference>
<dbReference type="SUPFAM" id="SSF81296">
    <property type="entry name" value="E set domains"/>
    <property type="match status" value="1"/>
</dbReference>
<keyword evidence="1 2" id="KW-0040">ANK repeat</keyword>
<dbReference type="PANTHER" id="PTHR23335">
    <property type="entry name" value="CALMODULIN-BINDING TRANSCRIPTION ACTIVATOR CAMTA"/>
    <property type="match status" value="1"/>
</dbReference>
<evidence type="ECO:0000259" key="5">
    <source>
        <dbReference type="SMART" id="SM00429"/>
    </source>
</evidence>
<proteinExistence type="predicted"/>
<evidence type="ECO:0000256" key="4">
    <source>
        <dbReference type="SAM" id="Phobius"/>
    </source>
</evidence>
<gene>
    <name evidence="6" type="ORF">CC1G_01924</name>
</gene>
<dbReference type="InterPro" id="IPR002909">
    <property type="entry name" value="IPT_dom"/>
</dbReference>
<feature type="repeat" description="ANK" evidence="2">
    <location>
        <begin position="824"/>
        <end position="856"/>
    </location>
</feature>
<keyword evidence="4" id="KW-0812">Transmembrane</keyword>
<keyword evidence="4" id="KW-1133">Transmembrane helix</keyword>
<comment type="caution">
    <text evidence="6">The sequence shown here is derived from an EMBL/GenBank/DDBJ whole genome shotgun (WGS) entry which is preliminary data.</text>
</comment>
<dbReference type="InterPro" id="IPR014756">
    <property type="entry name" value="Ig_E-set"/>
</dbReference>
<reference evidence="6 7" key="1">
    <citation type="journal article" date="2010" name="Proc. Natl. Acad. Sci. U.S.A.">
        <title>Insights into evolution of multicellular fungi from the assembled chromosomes of the mushroom Coprinopsis cinerea (Coprinus cinereus).</title>
        <authorList>
            <person name="Stajich J.E."/>
            <person name="Wilke S.K."/>
            <person name="Ahren D."/>
            <person name="Au C.H."/>
            <person name="Birren B.W."/>
            <person name="Borodovsky M."/>
            <person name="Burns C."/>
            <person name="Canback B."/>
            <person name="Casselton L.A."/>
            <person name="Cheng C.K."/>
            <person name="Deng J."/>
            <person name="Dietrich F.S."/>
            <person name="Fargo D.C."/>
            <person name="Farman M.L."/>
            <person name="Gathman A.C."/>
            <person name="Goldberg J."/>
            <person name="Guigo R."/>
            <person name="Hoegger P.J."/>
            <person name="Hooker J.B."/>
            <person name="Huggins A."/>
            <person name="James T.Y."/>
            <person name="Kamada T."/>
            <person name="Kilaru S."/>
            <person name="Kodira C."/>
            <person name="Kues U."/>
            <person name="Kupfer D."/>
            <person name="Kwan H.S."/>
            <person name="Lomsadze A."/>
            <person name="Li W."/>
            <person name="Lilly W.W."/>
            <person name="Ma L.J."/>
            <person name="Mackey A.J."/>
            <person name="Manning G."/>
            <person name="Martin F."/>
            <person name="Muraguchi H."/>
            <person name="Natvig D.O."/>
            <person name="Palmerini H."/>
            <person name="Ramesh M.A."/>
            <person name="Rehmeyer C.J."/>
            <person name="Roe B.A."/>
            <person name="Shenoy N."/>
            <person name="Stanke M."/>
            <person name="Ter-Hovhannisyan V."/>
            <person name="Tunlid A."/>
            <person name="Velagapudi R."/>
            <person name="Vision T.J."/>
            <person name="Zeng Q."/>
            <person name="Zolan M.E."/>
            <person name="Pukkila P.J."/>
        </authorList>
    </citation>
    <scope>NUCLEOTIDE SEQUENCE [LARGE SCALE GENOMIC DNA]</scope>
    <source>
        <strain evidence="7">Okayama-7 / 130 / ATCC MYA-4618 / FGSC 9003</strain>
    </source>
</reference>
<dbReference type="Gene3D" id="1.25.40.20">
    <property type="entry name" value="Ankyrin repeat-containing domain"/>
    <property type="match status" value="1"/>
</dbReference>
<feature type="compositionally biased region" description="Low complexity" evidence="3">
    <location>
        <begin position="127"/>
        <end position="138"/>
    </location>
</feature>
<feature type="region of interest" description="Disordered" evidence="3">
    <location>
        <begin position="944"/>
        <end position="998"/>
    </location>
</feature>
<dbReference type="GO" id="GO:0006357">
    <property type="term" value="P:regulation of transcription by RNA polymerase II"/>
    <property type="evidence" value="ECO:0007669"/>
    <property type="project" value="TreeGrafter"/>
</dbReference>
<feature type="compositionally biased region" description="Basic and acidic residues" evidence="3">
    <location>
        <begin position="980"/>
        <end position="998"/>
    </location>
</feature>
<dbReference type="InterPro" id="IPR057962">
    <property type="entry name" value="SPT23_MGA2_DBD"/>
</dbReference>
<dbReference type="GO" id="GO:0005634">
    <property type="term" value="C:nucleus"/>
    <property type="evidence" value="ECO:0007669"/>
    <property type="project" value="TreeGrafter"/>
</dbReference>
<evidence type="ECO:0000256" key="3">
    <source>
        <dbReference type="SAM" id="MobiDB-lite"/>
    </source>
</evidence>
<feature type="compositionally biased region" description="Low complexity" evidence="3">
    <location>
        <begin position="1158"/>
        <end position="1171"/>
    </location>
</feature>
<dbReference type="Gene3D" id="2.60.40.10">
    <property type="entry name" value="Immunoglobulins"/>
    <property type="match status" value="1"/>
</dbReference>
<dbReference type="FunCoup" id="A8N5Z3">
    <property type="interactions" value="155"/>
</dbReference>
<dbReference type="InParanoid" id="A8N5Z3"/>
<feature type="compositionally biased region" description="Polar residues" evidence="3">
    <location>
        <begin position="492"/>
        <end position="517"/>
    </location>
</feature>
<dbReference type="RefSeq" id="XP_001830288.2">
    <property type="nucleotide sequence ID" value="XM_001830236.2"/>
</dbReference>
<name>A8N5Z3_COPC7</name>
<dbReference type="GO" id="GO:0003690">
    <property type="term" value="F:double-stranded DNA binding"/>
    <property type="evidence" value="ECO:0007669"/>
    <property type="project" value="TreeGrafter"/>
</dbReference>
<dbReference type="PROSITE" id="PS50297">
    <property type="entry name" value="ANK_REP_REGION"/>
    <property type="match status" value="2"/>
</dbReference>
<dbReference type="PANTHER" id="PTHR23335:SF1">
    <property type="entry name" value="CALMODULIN-BINDING TRANSCRIPTION ACTIVATOR, ISOFORM F"/>
    <property type="match status" value="1"/>
</dbReference>
<dbReference type="CDD" id="cd00102">
    <property type="entry name" value="IPT"/>
    <property type="match status" value="1"/>
</dbReference>
<feature type="region of interest" description="Disordered" evidence="3">
    <location>
        <begin position="320"/>
        <end position="345"/>
    </location>
</feature>
<dbReference type="InterPro" id="IPR002110">
    <property type="entry name" value="Ankyrin_rpt"/>
</dbReference>
<evidence type="ECO:0000256" key="1">
    <source>
        <dbReference type="ARBA" id="ARBA00023043"/>
    </source>
</evidence>
<feature type="domain" description="IPT/TIG" evidence="5">
    <location>
        <begin position="624"/>
        <end position="713"/>
    </location>
</feature>
<feature type="compositionally biased region" description="Acidic residues" evidence="3">
    <location>
        <begin position="914"/>
        <end position="932"/>
    </location>
</feature>
<dbReference type="eggNOG" id="KOG3836">
    <property type="taxonomic scope" value="Eukaryota"/>
</dbReference>
<accession>A8N5Z3</accession>